<organism evidence="7">
    <name type="scientific">Papilio xuthus</name>
    <name type="common">Asian swallowtail butterfly</name>
    <dbReference type="NCBI Taxonomy" id="66420"/>
    <lineage>
        <taxon>Eukaryota</taxon>
        <taxon>Metazoa</taxon>
        <taxon>Ecdysozoa</taxon>
        <taxon>Arthropoda</taxon>
        <taxon>Hexapoda</taxon>
        <taxon>Insecta</taxon>
        <taxon>Pterygota</taxon>
        <taxon>Neoptera</taxon>
        <taxon>Endopterygota</taxon>
        <taxon>Lepidoptera</taxon>
        <taxon>Glossata</taxon>
        <taxon>Ditrysia</taxon>
        <taxon>Papilionoidea</taxon>
        <taxon>Papilionidae</taxon>
        <taxon>Papilioninae</taxon>
        <taxon>Papilio</taxon>
    </lineage>
</organism>
<evidence type="ECO:0000256" key="3">
    <source>
        <dbReference type="ARBA" id="ARBA00022989"/>
    </source>
</evidence>
<dbReference type="KEGG" id="pxu:106118487"/>
<dbReference type="GO" id="GO:0022857">
    <property type="term" value="F:transmembrane transporter activity"/>
    <property type="evidence" value="ECO:0007669"/>
    <property type="project" value="InterPro"/>
</dbReference>
<dbReference type="SUPFAM" id="SSF103473">
    <property type="entry name" value="MFS general substrate transporter"/>
    <property type="match status" value="1"/>
</dbReference>
<dbReference type="InterPro" id="IPR050549">
    <property type="entry name" value="MFS_Trehalose_Transporter"/>
</dbReference>
<feature type="transmembrane region" description="Helical" evidence="5">
    <location>
        <begin position="348"/>
        <end position="372"/>
    </location>
</feature>
<feature type="transmembrane region" description="Helical" evidence="5">
    <location>
        <begin position="81"/>
        <end position="101"/>
    </location>
</feature>
<feature type="transmembrane region" description="Helical" evidence="5">
    <location>
        <begin position="161"/>
        <end position="180"/>
    </location>
</feature>
<evidence type="ECO:0000259" key="6">
    <source>
        <dbReference type="PROSITE" id="PS50850"/>
    </source>
</evidence>
<feature type="non-terminal residue" evidence="7">
    <location>
        <position position="465"/>
    </location>
</feature>
<gene>
    <name evidence="7" type="primary">LOC106118487</name>
</gene>
<dbReference type="Proteomes" id="UP000694872">
    <property type="component" value="Unplaced"/>
</dbReference>
<dbReference type="PROSITE" id="PS00217">
    <property type="entry name" value="SUGAR_TRANSPORT_2"/>
    <property type="match status" value="1"/>
</dbReference>
<dbReference type="Pfam" id="PF00083">
    <property type="entry name" value="Sugar_tr"/>
    <property type="match status" value="1"/>
</dbReference>
<dbReference type="GO" id="GO:0016020">
    <property type="term" value="C:membrane"/>
    <property type="evidence" value="ECO:0007669"/>
    <property type="project" value="UniProtKB-SubCell"/>
</dbReference>
<keyword evidence="3 5" id="KW-1133">Transmembrane helix</keyword>
<sequence>MFNSPLFNQCFSTLGVSLAMLSGSQVMTFCYVLLPQLNAVSHLNDEQASWIASINGIALPIGLLVTTPIMNKYGRKPTNIIRAILITAAWSCLSLTTDYYVILFCRFLQGICLGCAAILVPVLLGEYASPKYRGACLTTIAISISLGVLSIHTLSFLTWHYISIICAAISLLNIIIAIFSPESPSFLAKKGKYDECRRIFNWLRYPNEVQELEKMIQIQMSAVNRKKKESFKKIVRDFFNMWKKKEVYKPLFLMFHLHIINEWCAANVHDAFTTYIYKRVIGDIEISLLISTDILRALSAVCAFIIVRKLKRRLMLLLTVLLNIISLLILSIYVYLKMNSLLSFDHPYIGVFLIHFYVFSFSSGCLVLPNILSGEIFPLQYREICQIIAQLFFSINLIINMKTALQMFNVLELYGSLLVYAGLVAYGLLISLIILPETKDKTLQDIEEEFKGLRDRELSNLLIDK</sequence>
<dbReference type="PROSITE" id="PS50850">
    <property type="entry name" value="MFS"/>
    <property type="match status" value="1"/>
</dbReference>
<evidence type="ECO:0000256" key="1">
    <source>
        <dbReference type="ARBA" id="ARBA00004141"/>
    </source>
</evidence>
<dbReference type="PANTHER" id="PTHR48021">
    <property type="match status" value="1"/>
</dbReference>
<evidence type="ECO:0000256" key="4">
    <source>
        <dbReference type="ARBA" id="ARBA00023136"/>
    </source>
</evidence>
<feature type="domain" description="Major facilitator superfamily (MFS) profile" evidence="6">
    <location>
        <begin position="1"/>
        <end position="439"/>
    </location>
</feature>
<feature type="transmembrane region" description="Helical" evidence="5">
    <location>
        <begin position="413"/>
        <end position="435"/>
    </location>
</feature>
<dbReference type="InterPro" id="IPR036259">
    <property type="entry name" value="MFS_trans_sf"/>
</dbReference>
<dbReference type="RefSeq" id="XP_013168601.1">
    <property type="nucleotide sequence ID" value="XM_013313147.1"/>
</dbReference>
<name>A0AAJ6ZAQ1_PAPXU</name>
<evidence type="ECO:0000256" key="5">
    <source>
        <dbReference type="SAM" id="Phobius"/>
    </source>
</evidence>
<dbReference type="InterPro" id="IPR005828">
    <property type="entry name" value="MFS_sugar_transport-like"/>
</dbReference>
<feature type="transmembrane region" description="Helical" evidence="5">
    <location>
        <begin position="107"/>
        <end position="124"/>
    </location>
</feature>
<dbReference type="PANTHER" id="PTHR48021:SF68">
    <property type="entry name" value="MAJOR FACILITATOR SUPERFAMILY (MFS) PROFILE DOMAIN-CONTAINING PROTEIN"/>
    <property type="match status" value="1"/>
</dbReference>
<dbReference type="InterPro" id="IPR020846">
    <property type="entry name" value="MFS_dom"/>
</dbReference>
<protein>
    <submittedName>
        <fullName evidence="7">Monosaccharide-sensing protein 1-like</fullName>
    </submittedName>
</protein>
<keyword evidence="4 5" id="KW-0472">Membrane</keyword>
<dbReference type="Gene3D" id="1.20.1250.20">
    <property type="entry name" value="MFS general substrate transporter like domains"/>
    <property type="match status" value="1"/>
</dbReference>
<dbReference type="AlphaFoldDB" id="A0AAJ6ZAQ1"/>
<feature type="transmembrane region" description="Helical" evidence="5">
    <location>
        <begin position="384"/>
        <end position="401"/>
    </location>
</feature>
<feature type="transmembrane region" description="Helical" evidence="5">
    <location>
        <begin position="50"/>
        <end position="69"/>
    </location>
</feature>
<evidence type="ECO:0000313" key="7">
    <source>
        <dbReference type="RefSeq" id="XP_013168601.1"/>
    </source>
</evidence>
<dbReference type="GeneID" id="106118487"/>
<reference evidence="7" key="1">
    <citation type="submission" date="2025-08" db="UniProtKB">
        <authorList>
            <consortium name="RefSeq"/>
        </authorList>
    </citation>
    <scope>IDENTIFICATION</scope>
</reference>
<evidence type="ECO:0000256" key="2">
    <source>
        <dbReference type="ARBA" id="ARBA00022692"/>
    </source>
</evidence>
<comment type="subcellular location">
    <subcellularLocation>
        <location evidence="1">Membrane</location>
        <topology evidence="1">Multi-pass membrane protein</topology>
    </subcellularLocation>
</comment>
<proteinExistence type="predicted"/>
<accession>A0AAJ6ZAQ1</accession>
<keyword evidence="2 5" id="KW-0812">Transmembrane</keyword>
<feature type="transmembrane region" description="Helical" evidence="5">
    <location>
        <begin position="136"/>
        <end position="155"/>
    </location>
</feature>
<dbReference type="InterPro" id="IPR005829">
    <property type="entry name" value="Sugar_transporter_CS"/>
</dbReference>
<feature type="transmembrane region" description="Helical" evidence="5">
    <location>
        <begin position="314"/>
        <end position="336"/>
    </location>
</feature>